<keyword evidence="2" id="KW-1185">Reference proteome</keyword>
<dbReference type="EMBL" id="UZAI01001400">
    <property type="protein sequence ID" value="VDO61516.1"/>
    <property type="molecule type" value="Genomic_DNA"/>
</dbReference>
<sequence length="39" mass="4227">MTSVELKAKANSESIDSCLSKIPSKSKSLFLQITHIMGC</sequence>
<protein>
    <submittedName>
        <fullName evidence="1">Uncharacterized protein</fullName>
    </submittedName>
</protein>
<name>A0A183LKS5_9TREM</name>
<organism evidence="1 2">
    <name type="scientific">Schistosoma margrebowiei</name>
    <dbReference type="NCBI Taxonomy" id="48269"/>
    <lineage>
        <taxon>Eukaryota</taxon>
        <taxon>Metazoa</taxon>
        <taxon>Spiralia</taxon>
        <taxon>Lophotrochozoa</taxon>
        <taxon>Platyhelminthes</taxon>
        <taxon>Trematoda</taxon>
        <taxon>Digenea</taxon>
        <taxon>Strigeidida</taxon>
        <taxon>Schistosomatoidea</taxon>
        <taxon>Schistosomatidae</taxon>
        <taxon>Schistosoma</taxon>
    </lineage>
</organism>
<gene>
    <name evidence="1" type="ORF">SMRZ_LOCUS4400</name>
</gene>
<dbReference type="Proteomes" id="UP000277204">
    <property type="component" value="Unassembled WGS sequence"/>
</dbReference>
<accession>A0A183LKS5</accession>
<evidence type="ECO:0000313" key="2">
    <source>
        <dbReference type="Proteomes" id="UP000277204"/>
    </source>
</evidence>
<reference evidence="1 2" key="1">
    <citation type="submission" date="2018-11" db="EMBL/GenBank/DDBJ databases">
        <authorList>
            <consortium name="Pathogen Informatics"/>
        </authorList>
    </citation>
    <scope>NUCLEOTIDE SEQUENCE [LARGE SCALE GENOMIC DNA]</scope>
    <source>
        <strain evidence="1 2">Zambia</strain>
    </source>
</reference>
<proteinExistence type="predicted"/>
<evidence type="ECO:0000313" key="1">
    <source>
        <dbReference type="EMBL" id="VDO61516.1"/>
    </source>
</evidence>
<dbReference type="AlphaFoldDB" id="A0A183LKS5"/>